<organism evidence="1 2">
    <name type="scientific">Colletotrichum cuscutae</name>
    <dbReference type="NCBI Taxonomy" id="1209917"/>
    <lineage>
        <taxon>Eukaryota</taxon>
        <taxon>Fungi</taxon>
        <taxon>Dikarya</taxon>
        <taxon>Ascomycota</taxon>
        <taxon>Pezizomycotina</taxon>
        <taxon>Sordariomycetes</taxon>
        <taxon>Hypocreomycetidae</taxon>
        <taxon>Glomerellales</taxon>
        <taxon>Glomerellaceae</taxon>
        <taxon>Colletotrichum</taxon>
        <taxon>Colletotrichum acutatum species complex</taxon>
    </lineage>
</organism>
<evidence type="ECO:0000313" key="1">
    <source>
        <dbReference type="EMBL" id="KAK1496692.1"/>
    </source>
</evidence>
<dbReference type="EMBL" id="MPDP01000012">
    <property type="protein sequence ID" value="KAK1496692.1"/>
    <property type="molecule type" value="Genomic_DNA"/>
</dbReference>
<keyword evidence="2" id="KW-1185">Reference proteome</keyword>
<accession>A0AAI9YCB7</accession>
<dbReference type="AlphaFoldDB" id="A0AAI9YCB7"/>
<comment type="caution">
    <text evidence="1">The sequence shown here is derived from an EMBL/GenBank/DDBJ whole genome shotgun (WGS) entry which is preliminary data.</text>
</comment>
<name>A0AAI9YCB7_9PEZI</name>
<protein>
    <submittedName>
        <fullName evidence="1">Uncharacterized protein</fullName>
    </submittedName>
</protein>
<dbReference type="Proteomes" id="UP001239213">
    <property type="component" value="Unassembled WGS sequence"/>
</dbReference>
<gene>
    <name evidence="1" type="ORF">CCUS01_13271</name>
</gene>
<sequence>METFAKLSPMKIAKFDTGDELDNALYWAANDSMSHDVVRLILTYKSTQHATLPAGYETWSAIGWAAHRQLPKLLSLLISSSSGTEQIEHTLRSILASPLELVKRLQSREASDQPPLVILWQLITALKRTTEIEEVLKKASEKLDRQTLAQESRNATYFSEVTSGARGSKHQKTGLMGNNTLMSAGEYTVYTKKPVSNQETVGSEVQFDPGIQSIAQGPIRGPI</sequence>
<reference evidence="1" key="1">
    <citation type="submission" date="2016-11" db="EMBL/GenBank/DDBJ databases">
        <title>The genome sequence of Colletotrichum cuscutae.</title>
        <authorList>
            <person name="Baroncelli R."/>
        </authorList>
    </citation>
    <scope>NUCLEOTIDE SEQUENCE</scope>
    <source>
        <strain evidence="1">IMI 304802</strain>
    </source>
</reference>
<evidence type="ECO:0000313" key="2">
    <source>
        <dbReference type="Proteomes" id="UP001239213"/>
    </source>
</evidence>
<proteinExistence type="predicted"/>